<protein>
    <submittedName>
        <fullName evidence="1">Uncharacterized protein</fullName>
    </submittedName>
</protein>
<dbReference type="VEuPathDB" id="GiardiaDB:SS50377_28373"/>
<reference evidence="2" key="2">
    <citation type="submission" date="2020-12" db="EMBL/GenBank/DDBJ databases">
        <title>New Spironucleus salmonicida genome in near-complete chromosomes.</title>
        <authorList>
            <person name="Xu F."/>
            <person name="Kurt Z."/>
            <person name="Jimenez-Gonzalez A."/>
            <person name="Astvaldsson A."/>
            <person name="Andersson J.O."/>
            <person name="Svard S.G."/>
        </authorList>
    </citation>
    <scope>NUCLEOTIDE SEQUENCE</scope>
    <source>
        <strain evidence="2">ATCC 50377</strain>
    </source>
</reference>
<name>V6LZ72_9EUKA</name>
<dbReference type="EMBL" id="AUWU02000009">
    <property type="protein sequence ID" value="KAH0569428.1"/>
    <property type="molecule type" value="Genomic_DNA"/>
</dbReference>
<reference evidence="1 2" key="1">
    <citation type="journal article" date="2014" name="PLoS Genet.">
        <title>The Genome of Spironucleus salmonicida Highlights a Fish Pathogen Adapted to Fluctuating Environments.</title>
        <authorList>
            <person name="Xu F."/>
            <person name="Jerlstrom-Hultqvist J."/>
            <person name="Einarsson E."/>
            <person name="Astvaldsson A."/>
            <person name="Svard S.G."/>
            <person name="Andersson J.O."/>
        </authorList>
    </citation>
    <scope>NUCLEOTIDE SEQUENCE</scope>
    <source>
        <strain evidence="2">ATCC 50377</strain>
    </source>
</reference>
<evidence type="ECO:0000313" key="3">
    <source>
        <dbReference type="Proteomes" id="UP000018208"/>
    </source>
</evidence>
<keyword evidence="3" id="KW-1185">Reference proteome</keyword>
<dbReference type="AlphaFoldDB" id="V6LZ72"/>
<dbReference type="Proteomes" id="UP000018208">
    <property type="component" value="Unassembled WGS sequence"/>
</dbReference>
<proteinExistence type="predicted"/>
<dbReference type="EMBL" id="KI545948">
    <property type="protein sequence ID" value="EST49578.1"/>
    <property type="molecule type" value="Genomic_DNA"/>
</dbReference>
<organism evidence="1">
    <name type="scientific">Spironucleus salmonicida</name>
    <dbReference type="NCBI Taxonomy" id="348837"/>
    <lineage>
        <taxon>Eukaryota</taxon>
        <taxon>Metamonada</taxon>
        <taxon>Diplomonadida</taxon>
        <taxon>Hexamitidae</taxon>
        <taxon>Hexamitinae</taxon>
        <taxon>Spironucleus</taxon>
    </lineage>
</organism>
<evidence type="ECO:0000313" key="2">
    <source>
        <dbReference type="EMBL" id="KAH0569428.1"/>
    </source>
</evidence>
<evidence type="ECO:0000313" key="1">
    <source>
        <dbReference type="EMBL" id="EST49578.1"/>
    </source>
</evidence>
<sequence>MSITPLICEFLIFKSYSAEIMKIANCKLENTGQFNPVVRFMVQWRCSQLINQCFQANCTSIVNSVDLILGNTNSYAVKVEICQSKMQTSCNRQNTYGRNVRSNAIGFKVQTRLLYAQISILKLMITLKGKIQVKPSLY</sequence>
<gene>
    <name evidence="1" type="ORF">SS50377_10080</name>
    <name evidence="2" type="ORF">SS50377_28373</name>
</gene>
<accession>V6LZ72</accession>